<dbReference type="InterPro" id="IPR037293">
    <property type="entry name" value="Gal_Oxidase_central_sf"/>
</dbReference>
<gene>
    <name evidence="4" type="ORF">CFX0092_B0654</name>
</gene>
<dbReference type="KEGG" id="pbf:CFX0092_B0654"/>
<dbReference type="EMBL" id="LN890656">
    <property type="protein sequence ID" value="CUS06188.1"/>
    <property type="molecule type" value="Genomic_DNA"/>
</dbReference>
<keyword evidence="5" id="KW-1185">Reference proteome</keyword>
<dbReference type="Proteomes" id="UP000215027">
    <property type="component" value="Chromosome II"/>
</dbReference>
<evidence type="ECO:0000313" key="5">
    <source>
        <dbReference type="Proteomes" id="UP000215027"/>
    </source>
</evidence>
<protein>
    <recommendedName>
        <fullName evidence="6">Kelch repeat-containing protein</fullName>
    </recommendedName>
</protein>
<dbReference type="Gene3D" id="2.120.10.80">
    <property type="entry name" value="Kelch-type beta propeller"/>
    <property type="match status" value="1"/>
</dbReference>
<dbReference type="Pfam" id="PF01344">
    <property type="entry name" value="Kelch_1"/>
    <property type="match status" value="1"/>
</dbReference>
<dbReference type="SUPFAM" id="SSF117281">
    <property type="entry name" value="Kelch motif"/>
    <property type="match status" value="2"/>
</dbReference>
<keyword evidence="3" id="KW-0732">Signal</keyword>
<name>A0A160T9M8_9CHLR</name>
<dbReference type="InterPro" id="IPR006652">
    <property type="entry name" value="Kelch_1"/>
</dbReference>
<dbReference type="SMART" id="SM00612">
    <property type="entry name" value="Kelch"/>
    <property type="match status" value="4"/>
</dbReference>
<feature type="chain" id="PRO_5007820739" description="Kelch repeat-containing protein" evidence="3">
    <location>
        <begin position="28"/>
        <end position="395"/>
    </location>
</feature>
<organism evidence="4 5">
    <name type="scientific">Candidatus Promineifilum breve</name>
    <dbReference type="NCBI Taxonomy" id="1806508"/>
    <lineage>
        <taxon>Bacteria</taxon>
        <taxon>Bacillati</taxon>
        <taxon>Chloroflexota</taxon>
        <taxon>Ardenticatenia</taxon>
        <taxon>Candidatus Promineifilales</taxon>
        <taxon>Candidatus Promineifilaceae</taxon>
        <taxon>Candidatus Promineifilum</taxon>
    </lineage>
</organism>
<feature type="signal peptide" evidence="3">
    <location>
        <begin position="1"/>
        <end position="27"/>
    </location>
</feature>
<dbReference type="Gene3D" id="2.130.10.80">
    <property type="entry name" value="Galactose oxidase/kelch, beta-propeller"/>
    <property type="match status" value="1"/>
</dbReference>
<reference evidence="4" key="1">
    <citation type="submission" date="2016-01" db="EMBL/GenBank/DDBJ databases">
        <authorList>
            <person name="Mcilroy J.S."/>
            <person name="Karst M S."/>
            <person name="Albertsen M."/>
        </authorList>
    </citation>
    <scope>NUCLEOTIDE SEQUENCE</scope>
    <source>
        <strain evidence="4">Cfx-K</strain>
    </source>
</reference>
<accession>A0A160T9M8</accession>
<evidence type="ECO:0000256" key="3">
    <source>
        <dbReference type="SAM" id="SignalP"/>
    </source>
</evidence>
<evidence type="ECO:0000256" key="1">
    <source>
        <dbReference type="ARBA" id="ARBA00022441"/>
    </source>
</evidence>
<dbReference type="OrthoDB" id="9805017at2"/>
<dbReference type="PANTHER" id="PTHR46344:SF27">
    <property type="entry name" value="KELCH REPEAT SUPERFAMILY PROTEIN"/>
    <property type="match status" value="1"/>
</dbReference>
<dbReference type="PANTHER" id="PTHR46344">
    <property type="entry name" value="OS02G0202900 PROTEIN"/>
    <property type="match status" value="1"/>
</dbReference>
<dbReference type="InterPro" id="IPR015915">
    <property type="entry name" value="Kelch-typ_b-propeller"/>
</dbReference>
<evidence type="ECO:0000313" key="4">
    <source>
        <dbReference type="EMBL" id="CUS06188.1"/>
    </source>
</evidence>
<keyword evidence="1" id="KW-0880">Kelch repeat</keyword>
<proteinExistence type="predicted"/>
<keyword evidence="2" id="KW-0677">Repeat</keyword>
<dbReference type="RefSeq" id="WP_095045498.1">
    <property type="nucleotide sequence ID" value="NZ_LN890656.1"/>
</dbReference>
<evidence type="ECO:0008006" key="6">
    <source>
        <dbReference type="Google" id="ProtNLM"/>
    </source>
</evidence>
<evidence type="ECO:0000256" key="2">
    <source>
        <dbReference type="ARBA" id="ARBA00022737"/>
    </source>
</evidence>
<sequence length="395" mass="42072">MMQSNGRSGRVAAAMTLILLVCRLAAAGRAAATPGQGYWQETADMAYSRSGHTATLLLDGRVLVAGGNYYSAAATADAELYDPALGQWSPAGEVDLPYTGHRATLLQDGRLLVTGGGSRIDPESTQAGAFLFDPTTNSWTAAADMTTPRAYHTAVLLADGTVLVAGGLNSGGNQATSERYDPATDAWQPAASMHNARASHVAARLPDGQVLVAGGYFPGNVAERYDPAADRWVFTGGRNLSFTSYWLSGIEMPGGQVMVLDDEYGAIYDPLTETWADSAPPGFRRAHALVVLADGLLMMSGGYDARQPSEYYPYLDDVSIFYPPAAMALRGWETGPSMRTPRALHTATLLADGRVLVAGGEFVYALNSAELFTPDYDPPPPPWPYNGYVPLVIYK</sequence>
<dbReference type="AlphaFoldDB" id="A0A160T9M8"/>